<sequence length="210" mass="22799">MRLMRQFGIIAGMTCVGELMHYFIPLPVPGSIYGLALMMIALMTGMIKLESVLETSQFLIDAMPLMFIPAGVGLMTAWGQLRTIILPVTVVTFVSTVLVMGITGRVTEILLAVTARGRAKGETASQELKEEVLAEENVIAEELREAAKHETEKIKHLLHGEVTKSEEPEVTDCAALSETAEAEETAKTEHAAAEATAAHGKKRRKHHGHG</sequence>
<feature type="compositionally biased region" description="Basic residues" evidence="6">
    <location>
        <begin position="199"/>
        <end position="210"/>
    </location>
</feature>
<evidence type="ECO:0000256" key="7">
    <source>
        <dbReference type="SAM" id="Phobius"/>
    </source>
</evidence>
<keyword evidence="5 7" id="KW-0472">Membrane</keyword>
<accession>A0AA36Y3D6</accession>
<evidence type="ECO:0000313" key="8">
    <source>
        <dbReference type="EMBL" id="EHO15698.1"/>
    </source>
</evidence>
<dbReference type="RefSeq" id="WP_009533825.1">
    <property type="nucleotide sequence ID" value="NZ_JH590865.1"/>
</dbReference>
<feature type="transmembrane region" description="Helical" evidence="7">
    <location>
        <begin position="84"/>
        <end position="102"/>
    </location>
</feature>
<dbReference type="InterPro" id="IPR005538">
    <property type="entry name" value="LrgA/CidA"/>
</dbReference>
<keyword evidence="4 7" id="KW-1133">Transmembrane helix</keyword>
<feature type="transmembrane region" description="Helical" evidence="7">
    <location>
        <begin position="30"/>
        <end position="47"/>
    </location>
</feature>
<evidence type="ECO:0000256" key="2">
    <source>
        <dbReference type="ARBA" id="ARBA00022475"/>
    </source>
</evidence>
<dbReference type="Proteomes" id="UP000018466">
    <property type="component" value="Unassembled WGS sequence"/>
</dbReference>
<dbReference type="GeneID" id="86941963"/>
<evidence type="ECO:0000256" key="3">
    <source>
        <dbReference type="ARBA" id="ARBA00022692"/>
    </source>
</evidence>
<organism evidence="8 9">
    <name type="scientific">Stomatobaculum longum</name>
    <dbReference type="NCBI Taxonomy" id="796942"/>
    <lineage>
        <taxon>Bacteria</taxon>
        <taxon>Bacillati</taxon>
        <taxon>Bacillota</taxon>
        <taxon>Clostridia</taxon>
        <taxon>Lachnospirales</taxon>
        <taxon>Lachnospiraceae</taxon>
        <taxon>Stomatobaculum</taxon>
    </lineage>
</organism>
<comment type="caution">
    <text evidence="8">The sequence shown here is derived from an EMBL/GenBank/DDBJ whole genome shotgun (WGS) entry which is preliminary data.</text>
</comment>
<feature type="region of interest" description="Disordered" evidence="6">
    <location>
        <begin position="179"/>
        <end position="210"/>
    </location>
</feature>
<gene>
    <name evidence="8" type="ORF">HMPREF9623_02019</name>
</gene>
<evidence type="ECO:0000313" key="9">
    <source>
        <dbReference type="Proteomes" id="UP000018466"/>
    </source>
</evidence>
<keyword evidence="3 7" id="KW-0812">Transmembrane</keyword>
<dbReference type="Pfam" id="PF03788">
    <property type="entry name" value="LrgA"/>
    <property type="match status" value="1"/>
</dbReference>
<evidence type="ECO:0000256" key="6">
    <source>
        <dbReference type="SAM" id="MobiDB-lite"/>
    </source>
</evidence>
<dbReference type="EMBL" id="AGEL01000015">
    <property type="protein sequence ID" value="EHO15698.1"/>
    <property type="molecule type" value="Genomic_DNA"/>
</dbReference>
<protein>
    <recommendedName>
        <fullName evidence="10">Antiholin-like protein LrgA</fullName>
    </recommendedName>
</protein>
<evidence type="ECO:0000256" key="5">
    <source>
        <dbReference type="ARBA" id="ARBA00023136"/>
    </source>
</evidence>
<proteinExistence type="predicted"/>
<evidence type="ECO:0008006" key="10">
    <source>
        <dbReference type="Google" id="ProtNLM"/>
    </source>
</evidence>
<dbReference type="GO" id="GO:0005886">
    <property type="term" value="C:plasma membrane"/>
    <property type="evidence" value="ECO:0007669"/>
    <property type="project" value="UniProtKB-SubCell"/>
</dbReference>
<reference evidence="8 9" key="1">
    <citation type="submission" date="2011-10" db="EMBL/GenBank/DDBJ databases">
        <title>The Genome Sequence of Lachnospiraceae bacterium ACC2.</title>
        <authorList>
            <consortium name="The Broad Institute Genome Sequencing Platform"/>
            <person name="Earl A."/>
            <person name="Ward D."/>
            <person name="Feldgarden M."/>
            <person name="Gevers D."/>
            <person name="Sizova M."/>
            <person name="Hazen A."/>
            <person name="Epstein S."/>
            <person name="Young S.K."/>
            <person name="Zeng Q."/>
            <person name="Gargeya S."/>
            <person name="Fitzgerald M."/>
            <person name="Haas B."/>
            <person name="Abouelleil A."/>
            <person name="Alvarado L."/>
            <person name="Arachchi H.M."/>
            <person name="Berlin A."/>
            <person name="Brown A."/>
            <person name="Chapman S.B."/>
            <person name="Chen Z."/>
            <person name="Dunbar C."/>
            <person name="Freedman E."/>
            <person name="Gearin G."/>
            <person name="Goldberg J."/>
            <person name="Griggs A."/>
            <person name="Gujja S."/>
            <person name="Heiman D."/>
            <person name="Howarth C."/>
            <person name="Larson L."/>
            <person name="Lui A."/>
            <person name="MacDonald P.J.P."/>
            <person name="Montmayeur A."/>
            <person name="Murphy C."/>
            <person name="Neiman D."/>
            <person name="Pearson M."/>
            <person name="Priest M."/>
            <person name="Roberts A."/>
            <person name="Saif S."/>
            <person name="Shea T."/>
            <person name="Shenoy N."/>
            <person name="Sisk P."/>
            <person name="Stolte C."/>
            <person name="Sykes S."/>
            <person name="Wortman J."/>
            <person name="Nusbaum C."/>
            <person name="Birren B."/>
        </authorList>
    </citation>
    <scope>NUCLEOTIDE SEQUENCE [LARGE SCALE GENOMIC DNA]</scope>
    <source>
        <strain evidence="8 9">ACC2</strain>
    </source>
</reference>
<dbReference type="PANTHER" id="PTHR33931">
    <property type="entry name" value="HOLIN-LIKE PROTEIN CIDA-RELATED"/>
    <property type="match status" value="1"/>
</dbReference>
<evidence type="ECO:0000256" key="1">
    <source>
        <dbReference type="ARBA" id="ARBA00004651"/>
    </source>
</evidence>
<dbReference type="AlphaFoldDB" id="A0AA36Y3D6"/>
<name>A0AA36Y3D6_9FIRM</name>
<keyword evidence="9" id="KW-1185">Reference proteome</keyword>
<keyword evidence="2" id="KW-1003">Cell membrane</keyword>
<evidence type="ECO:0000256" key="4">
    <source>
        <dbReference type="ARBA" id="ARBA00022989"/>
    </source>
</evidence>
<comment type="subcellular location">
    <subcellularLocation>
        <location evidence="1">Cell membrane</location>
        <topology evidence="1">Multi-pass membrane protein</topology>
    </subcellularLocation>
</comment>
<dbReference type="PANTHER" id="PTHR33931:SF2">
    <property type="entry name" value="HOLIN-LIKE PROTEIN CIDA"/>
    <property type="match status" value="1"/>
</dbReference>
<feature type="transmembrane region" description="Helical" evidence="7">
    <location>
        <begin position="59"/>
        <end position="78"/>
    </location>
</feature>